<reference evidence="2" key="1">
    <citation type="submission" date="2022-03" db="EMBL/GenBank/DDBJ databases">
        <title>Sea Food Isolates.</title>
        <authorList>
            <person name="Li c."/>
        </authorList>
    </citation>
    <scope>NUCLEOTIDE SEQUENCE</scope>
    <source>
        <strain evidence="2">19MO02SH05</strain>
    </source>
</reference>
<feature type="binding site" evidence="1">
    <location>
        <position position="57"/>
    </location>
    <ligand>
        <name>substrate</name>
    </ligand>
</feature>
<organism evidence="2">
    <name type="scientific">bacterium 19MO02SH05</name>
    <dbReference type="NCBI Taxonomy" id="2920696"/>
    <lineage>
        <taxon>Bacteria</taxon>
    </lineage>
</organism>
<dbReference type="CDD" id="cd07067">
    <property type="entry name" value="HP_PGM_like"/>
    <property type="match status" value="1"/>
</dbReference>
<dbReference type="SUPFAM" id="SSF53254">
    <property type="entry name" value="Phosphoglycerate mutase-like"/>
    <property type="match status" value="1"/>
</dbReference>
<dbReference type="InterPro" id="IPR013078">
    <property type="entry name" value="His_Pase_superF_clade-1"/>
</dbReference>
<accession>A0AAU6TFK9</accession>
<evidence type="ECO:0000313" key="2">
    <source>
        <dbReference type="EMBL" id="XAG60391.1"/>
    </source>
</evidence>
<dbReference type="Gene3D" id="3.40.50.1240">
    <property type="entry name" value="Phosphoglycerate mutase-like"/>
    <property type="match status" value="1"/>
</dbReference>
<sequence length="199" mass="22404">MRLILLRHGETLWNIESRLQGHANSELSIKGVKQAEDIKKYIKILAPNRVITSDLGRTVQTSTIIGYPDAERDSMIRELNMGDWTGKSKIEIMNSQPELYRDWRDGNYTPIGGENWFEFCDRIKVGFSRRIVDDAGDLLAVVHSGVIRAACKVFLNISPDHLLPSTPGTLTIINFKDKTSPKLEAYNIGSFIPDVDVSD</sequence>
<dbReference type="AlphaFoldDB" id="A0AAU6TFK9"/>
<dbReference type="GO" id="GO:0016791">
    <property type="term" value="F:phosphatase activity"/>
    <property type="evidence" value="ECO:0007669"/>
    <property type="project" value="TreeGrafter"/>
</dbReference>
<name>A0AAU6TFK9_UNCXX</name>
<dbReference type="PROSITE" id="PS00175">
    <property type="entry name" value="PG_MUTASE"/>
    <property type="match status" value="1"/>
</dbReference>
<evidence type="ECO:0000256" key="1">
    <source>
        <dbReference type="PIRSR" id="PIRSR613078-2"/>
    </source>
</evidence>
<feature type="binding site" evidence="1">
    <location>
        <begin position="7"/>
        <end position="14"/>
    </location>
    <ligand>
        <name>substrate</name>
    </ligand>
</feature>
<dbReference type="SMART" id="SM00855">
    <property type="entry name" value="PGAM"/>
    <property type="match status" value="1"/>
</dbReference>
<gene>
    <name evidence="2" type="ORF">MRL64_08565</name>
</gene>
<proteinExistence type="predicted"/>
<protein>
    <submittedName>
        <fullName evidence="2">Histidine phosphatase family protein</fullName>
    </submittedName>
</protein>
<dbReference type="InterPro" id="IPR050275">
    <property type="entry name" value="PGM_Phosphatase"/>
</dbReference>
<dbReference type="InterPro" id="IPR001345">
    <property type="entry name" value="PG/BPGM_mutase_AS"/>
</dbReference>
<dbReference type="PANTHER" id="PTHR48100">
    <property type="entry name" value="BROAD-SPECIFICITY PHOSPHATASE YOR283W-RELATED"/>
    <property type="match status" value="1"/>
</dbReference>
<dbReference type="EMBL" id="CP095342">
    <property type="protein sequence ID" value="XAG60391.1"/>
    <property type="molecule type" value="Genomic_DNA"/>
</dbReference>
<dbReference type="Pfam" id="PF00300">
    <property type="entry name" value="His_Phos_1"/>
    <property type="match status" value="1"/>
</dbReference>
<dbReference type="InterPro" id="IPR029033">
    <property type="entry name" value="His_PPase_superfam"/>
</dbReference>